<keyword evidence="1" id="KW-0378">Hydrolase</keyword>
<dbReference type="InterPro" id="IPR006683">
    <property type="entry name" value="Thioestr_dom"/>
</dbReference>
<organism evidence="3">
    <name type="scientific">uncultured bacterium EIL27G07</name>
    <dbReference type="NCBI Taxonomy" id="1768202"/>
    <lineage>
        <taxon>Bacteria</taxon>
        <taxon>environmental samples</taxon>
    </lineage>
</organism>
<evidence type="ECO:0000259" key="2">
    <source>
        <dbReference type="Pfam" id="PF03061"/>
    </source>
</evidence>
<evidence type="ECO:0000256" key="1">
    <source>
        <dbReference type="ARBA" id="ARBA00022801"/>
    </source>
</evidence>
<accession>A0A0U2W6D7</accession>
<dbReference type="AlphaFoldDB" id="A0A0U2W6D7"/>
<dbReference type="NCBIfam" id="TIGR00369">
    <property type="entry name" value="unchar_dom_1"/>
    <property type="match status" value="1"/>
</dbReference>
<dbReference type="CDD" id="cd03443">
    <property type="entry name" value="PaaI_thioesterase"/>
    <property type="match status" value="1"/>
</dbReference>
<dbReference type="InterPro" id="IPR029069">
    <property type="entry name" value="HotDog_dom_sf"/>
</dbReference>
<proteinExistence type="predicted"/>
<evidence type="ECO:0000313" key="3">
    <source>
        <dbReference type="EMBL" id="ALS56211.1"/>
    </source>
</evidence>
<dbReference type="GO" id="GO:0016289">
    <property type="term" value="F:acyl-CoA hydrolase activity"/>
    <property type="evidence" value="ECO:0007669"/>
    <property type="project" value="UniProtKB-ARBA"/>
</dbReference>
<dbReference type="SUPFAM" id="SSF54637">
    <property type="entry name" value="Thioesterase/thiol ester dehydrase-isomerase"/>
    <property type="match status" value="1"/>
</dbReference>
<feature type="domain" description="Thioesterase" evidence="2">
    <location>
        <begin position="49"/>
        <end position="124"/>
    </location>
</feature>
<name>A0A0U2W6D7_9BACT</name>
<dbReference type="EMBL" id="KT201090">
    <property type="protein sequence ID" value="ALS56211.1"/>
    <property type="molecule type" value="Genomic_DNA"/>
</dbReference>
<dbReference type="InterPro" id="IPR003736">
    <property type="entry name" value="PAAI_dom"/>
</dbReference>
<reference evidence="3" key="1">
    <citation type="journal article" date="2016" name="ISME J.">
        <title>Functional metagenomic screen reveals new and diverse microbial rhodopsins.</title>
        <authorList>
            <person name="Pushkarev A."/>
            <person name="Beja O."/>
        </authorList>
    </citation>
    <scope>NUCLEOTIDE SEQUENCE</scope>
</reference>
<sequence length="140" mass="15759">MNMDINKFLDFHRDNGGTGKLFNFEFKEHKEGFLELSGEFNELCLNPDGSVQGGMMTSMLDDVTALLLIFESGGTLYPSSTDLHTLHHRPLFKGKVTARAILMKKGKNIATVRGELLNKDGKLVTTLVHTIFLIDRENRF</sequence>
<dbReference type="Gene3D" id="3.10.129.10">
    <property type="entry name" value="Hotdog Thioesterase"/>
    <property type="match status" value="1"/>
</dbReference>
<protein>
    <recommendedName>
        <fullName evidence="2">Thioesterase domain-containing protein</fullName>
    </recommendedName>
</protein>
<dbReference type="Pfam" id="PF03061">
    <property type="entry name" value="4HBT"/>
    <property type="match status" value="1"/>
</dbReference>